<dbReference type="CDD" id="cd09859">
    <property type="entry name" value="PIN_53EXO"/>
    <property type="match status" value="1"/>
</dbReference>
<dbReference type="GO" id="GO:0003887">
    <property type="term" value="F:DNA-directed DNA polymerase activity"/>
    <property type="evidence" value="ECO:0007669"/>
    <property type="project" value="UniProtKB-UniRule"/>
</dbReference>
<sequence length="888" mass="100018">MSLKSLTEAKNNTILVIDGNSLIHRAFHAIPLLSTADGLPTNAVYGFTNMLLKILNDIQPKWVTVAFDKSKTTFRNQEYSEYKAHRKATPEELRPQFSLVKDVLNALSIKWLEAEGYEADDLIGTIVKKAEEEDADVVILSGDKDILQLVSDKTRAILTKKGITEIEEYNAENVYRKFGVHPNQITDYKGLTGDPSDNIPGVPGIGPKTATKLLQDFDSVENILANLDKITSRARTLMENNSEQALLSKRLATIITNVPVQITLEQCIRTEPNEAELFNILKKLEFKKLLRDMLTAETGNSNQIKQKHLINKQSYAVEYITLSEQEDFEDLLVQAQKSGKVALALQGRREKGLISVALCLSEGQNYLLPLNSSTETTSFALKLLQNICVDSKIKKCCYDTKADLWLLHYYGIEINQPGFDVMLADYLLNPGKSARSLPETALSHLDIVLQEGSETYLPASAEVISRLVDILQSKLLLQEQENLYYDIELPLLKVLASMERTGVSVDKEQLQLMSEELNKKLQVLTTDIYEHAGEIFNINSTKQLGSILFEKLKLKAGKKTKTGYSTDVTVLEELAGDHPVVSLLLEYRQLAKLKSTYVDGLTGLINPQTGKLHTTFHQAVTATGRLSSSEPNLQNVPIRLDAGRKIRKFFVPCKPDNFIFSADYSQIELRILAHIAQDNNLMDAFAKKQDIHTRTASEVFGVAMDEVTPEMRGRAKAVNFGIVYGISDFGLAKDIKVTRKEAGRYINNYFNRYSGVKAYIDRVIREAREKGYVTTILNRRRYLPDLFSSNRVVRSFGERTAMNTPIQGSASDIIKLAMVLIYREMRKRKLSSTMILQVHDELIFDVVASEVEEMQNLVKYYMENAVELSVPLVVDMKIGPNWYDVQKI</sequence>
<evidence type="ECO:0000256" key="15">
    <source>
        <dbReference type="NCBIfam" id="TIGR00593"/>
    </source>
</evidence>
<dbReference type="Pfam" id="PF00476">
    <property type="entry name" value="DNA_pol_A"/>
    <property type="match status" value="1"/>
</dbReference>
<dbReference type="GO" id="GO:0006302">
    <property type="term" value="P:double-strand break repair"/>
    <property type="evidence" value="ECO:0007669"/>
    <property type="project" value="TreeGrafter"/>
</dbReference>
<keyword evidence="4 16" id="KW-0808">Transferase</keyword>
<dbReference type="InterPro" id="IPR012337">
    <property type="entry name" value="RNaseH-like_sf"/>
</dbReference>
<keyword evidence="12 16" id="KW-0238">DNA-binding</keyword>
<feature type="domain" description="5'-3' exonuclease" evidence="17">
    <location>
        <begin position="9"/>
        <end position="270"/>
    </location>
</feature>
<dbReference type="Gene3D" id="3.40.50.1010">
    <property type="entry name" value="5'-nuclease"/>
    <property type="match status" value="1"/>
</dbReference>
<comment type="function">
    <text evidence="16">In addition to polymerase activity, this DNA polymerase exhibits 5'-3' exonuclease activity.</text>
</comment>
<evidence type="ECO:0000256" key="2">
    <source>
        <dbReference type="ARBA" id="ARBA00012417"/>
    </source>
</evidence>
<dbReference type="InterPro" id="IPR018320">
    <property type="entry name" value="DNA_polymerase_1"/>
</dbReference>
<comment type="subunit">
    <text evidence="16">Single-chain monomer with multiple functions.</text>
</comment>
<reference evidence="19 20" key="1">
    <citation type="journal article" date="2009" name="Stand. Genomic Sci.">
        <title>Complete genome sequence of Desulfotomaculum acetoxidans type strain (5575).</title>
        <authorList>
            <person name="Spring S."/>
            <person name="Lapidus A."/>
            <person name="Schroder M."/>
            <person name="Gleim D."/>
            <person name="Sims D."/>
            <person name="Meincke L."/>
            <person name="Glavina Del Rio T."/>
            <person name="Tice H."/>
            <person name="Copeland A."/>
            <person name="Cheng J.F."/>
            <person name="Lucas S."/>
            <person name="Chen F."/>
            <person name="Nolan M."/>
            <person name="Bruce D."/>
            <person name="Goodwin L."/>
            <person name="Pitluck S."/>
            <person name="Ivanova N."/>
            <person name="Mavromatis K."/>
            <person name="Mikhailova N."/>
            <person name="Pati A."/>
            <person name="Chen A."/>
            <person name="Palaniappan K."/>
            <person name="Land M."/>
            <person name="Hauser L."/>
            <person name="Chang Y.J."/>
            <person name="Jeffries C.D."/>
            <person name="Chain P."/>
            <person name="Saunders E."/>
            <person name="Brettin T."/>
            <person name="Detter J.C."/>
            <person name="Goker M."/>
            <person name="Bristow J."/>
            <person name="Eisen J.A."/>
            <person name="Markowitz V."/>
            <person name="Hugenholtz P."/>
            <person name="Kyrpides N.C."/>
            <person name="Klenk H.P."/>
            <person name="Han C."/>
        </authorList>
    </citation>
    <scope>NUCLEOTIDE SEQUENCE [LARGE SCALE GENOMIC DNA]</scope>
    <source>
        <strain evidence="20">ATCC 49208 / DSM 771 / VKM B-1644</strain>
    </source>
</reference>
<keyword evidence="10 16" id="KW-0269">Exonuclease</keyword>
<dbReference type="eggNOG" id="COG0749">
    <property type="taxonomic scope" value="Bacteria"/>
</dbReference>
<dbReference type="RefSeq" id="WP_015757927.1">
    <property type="nucleotide sequence ID" value="NC_013216.1"/>
</dbReference>
<dbReference type="CDD" id="cd06140">
    <property type="entry name" value="DNA_polA_I_Bacillus_like_exo"/>
    <property type="match status" value="1"/>
</dbReference>
<keyword evidence="9 16" id="KW-0378">Hydrolase</keyword>
<accession>C8W0H1</accession>
<evidence type="ECO:0000256" key="3">
    <source>
        <dbReference type="ARBA" id="ARBA00020311"/>
    </source>
</evidence>
<dbReference type="Pfam" id="PF22619">
    <property type="entry name" value="DNA_polI_exo1"/>
    <property type="match status" value="1"/>
</dbReference>
<dbReference type="InterPro" id="IPR043502">
    <property type="entry name" value="DNA/RNA_pol_sf"/>
</dbReference>
<keyword evidence="13 16" id="KW-0234">DNA repair</keyword>
<dbReference type="InterPro" id="IPR020046">
    <property type="entry name" value="5-3_exonucl_a-hlix_arch_N"/>
</dbReference>
<dbReference type="EC" id="2.7.7.7" evidence="2 15"/>
<dbReference type="EMBL" id="CP001720">
    <property type="protein sequence ID" value="ACV63226.1"/>
    <property type="molecule type" value="Genomic_DNA"/>
</dbReference>
<dbReference type="Pfam" id="PF01367">
    <property type="entry name" value="5_3_exonuc"/>
    <property type="match status" value="1"/>
</dbReference>
<dbReference type="SUPFAM" id="SSF56672">
    <property type="entry name" value="DNA/RNA polymerases"/>
    <property type="match status" value="1"/>
</dbReference>
<dbReference type="InterPro" id="IPR036279">
    <property type="entry name" value="5-3_exonuclease_C_sf"/>
</dbReference>
<comment type="similarity">
    <text evidence="1 16">Belongs to the DNA polymerase type-A family.</text>
</comment>
<keyword evidence="8 16" id="KW-0227">DNA damage</keyword>
<protein>
    <recommendedName>
        <fullName evidence="3 15">DNA polymerase I</fullName>
        <ecNumber evidence="2 15">2.7.7.7</ecNumber>
    </recommendedName>
</protein>
<evidence type="ECO:0000256" key="14">
    <source>
        <dbReference type="ARBA" id="ARBA00049244"/>
    </source>
</evidence>
<dbReference type="FunFam" id="1.20.1060.10:FF:000001">
    <property type="entry name" value="DNA polymerase I"/>
    <property type="match status" value="1"/>
</dbReference>
<dbReference type="InterPro" id="IPR029060">
    <property type="entry name" value="PIN-like_dom_sf"/>
</dbReference>
<dbReference type="SMART" id="SM00475">
    <property type="entry name" value="53EXOc"/>
    <property type="match status" value="1"/>
</dbReference>
<dbReference type="Proteomes" id="UP000002217">
    <property type="component" value="Chromosome"/>
</dbReference>
<dbReference type="GO" id="GO:0003677">
    <property type="term" value="F:DNA binding"/>
    <property type="evidence" value="ECO:0007669"/>
    <property type="project" value="UniProtKB-UniRule"/>
</dbReference>
<evidence type="ECO:0000256" key="4">
    <source>
        <dbReference type="ARBA" id="ARBA00022679"/>
    </source>
</evidence>
<dbReference type="GO" id="GO:0008409">
    <property type="term" value="F:5'-3' exonuclease activity"/>
    <property type="evidence" value="ECO:0007669"/>
    <property type="project" value="UniProtKB-UniRule"/>
</dbReference>
<dbReference type="InterPro" id="IPR020045">
    <property type="entry name" value="DNA_polI_H3TH"/>
</dbReference>
<dbReference type="InterPro" id="IPR001098">
    <property type="entry name" value="DNA-dir_DNA_pol_A_palm_dom"/>
</dbReference>
<dbReference type="KEGG" id="dae:Dtox_2415"/>
<dbReference type="Gene3D" id="1.10.150.20">
    <property type="entry name" value="5' to 3' exonuclease, C-terminal subdomain"/>
    <property type="match status" value="2"/>
</dbReference>
<organism evidence="19 20">
    <name type="scientific">Desulfofarcimen acetoxidans (strain ATCC 49208 / DSM 771 / KCTC 5769 / VKM B-1644 / 5575)</name>
    <name type="common">Desulfotomaculum acetoxidans</name>
    <dbReference type="NCBI Taxonomy" id="485916"/>
    <lineage>
        <taxon>Bacteria</taxon>
        <taxon>Bacillati</taxon>
        <taxon>Bacillota</taxon>
        <taxon>Clostridia</taxon>
        <taxon>Eubacteriales</taxon>
        <taxon>Peptococcaceae</taxon>
        <taxon>Desulfofarcimen</taxon>
    </lineage>
</organism>
<dbReference type="HOGENOM" id="CLU_004675_0_0_9"/>
<evidence type="ECO:0000256" key="9">
    <source>
        <dbReference type="ARBA" id="ARBA00022801"/>
    </source>
</evidence>
<dbReference type="Pfam" id="PF02739">
    <property type="entry name" value="5_3_exonuc_N"/>
    <property type="match status" value="1"/>
</dbReference>
<dbReference type="SUPFAM" id="SSF47807">
    <property type="entry name" value="5' to 3' exonuclease, C-terminal subdomain"/>
    <property type="match status" value="1"/>
</dbReference>
<keyword evidence="11 16" id="KW-0239">DNA-directed DNA polymerase</keyword>
<proteinExistence type="inferred from homology"/>
<evidence type="ECO:0000256" key="13">
    <source>
        <dbReference type="ARBA" id="ARBA00023204"/>
    </source>
</evidence>
<dbReference type="CDD" id="cd09898">
    <property type="entry name" value="H3TH_53EXO"/>
    <property type="match status" value="1"/>
</dbReference>
<dbReference type="PRINTS" id="PR00868">
    <property type="entry name" value="DNAPOLI"/>
</dbReference>
<dbReference type="SUPFAM" id="SSF53098">
    <property type="entry name" value="Ribonuclease H-like"/>
    <property type="match status" value="1"/>
</dbReference>
<evidence type="ECO:0000256" key="7">
    <source>
        <dbReference type="ARBA" id="ARBA00022722"/>
    </source>
</evidence>
<dbReference type="InterPro" id="IPR036397">
    <property type="entry name" value="RNaseH_sf"/>
</dbReference>
<evidence type="ECO:0000256" key="11">
    <source>
        <dbReference type="ARBA" id="ARBA00022932"/>
    </source>
</evidence>
<dbReference type="Gene3D" id="1.20.1060.10">
    <property type="entry name" value="Taq DNA Polymerase, Chain T, domain 4"/>
    <property type="match status" value="1"/>
</dbReference>
<dbReference type="SUPFAM" id="SSF88723">
    <property type="entry name" value="PIN domain-like"/>
    <property type="match status" value="1"/>
</dbReference>
<dbReference type="FunFam" id="3.40.50.1010:FF:000001">
    <property type="entry name" value="DNA polymerase I"/>
    <property type="match status" value="1"/>
</dbReference>
<feature type="domain" description="DNA-directed DNA polymerase family A palm" evidence="18">
    <location>
        <begin position="643"/>
        <end position="850"/>
    </location>
</feature>
<evidence type="ECO:0000256" key="10">
    <source>
        <dbReference type="ARBA" id="ARBA00022839"/>
    </source>
</evidence>
<dbReference type="GO" id="GO:0006261">
    <property type="term" value="P:DNA-templated DNA replication"/>
    <property type="evidence" value="ECO:0007669"/>
    <property type="project" value="UniProtKB-UniRule"/>
</dbReference>
<comment type="catalytic activity">
    <reaction evidence="14 16">
        <text>DNA(n) + a 2'-deoxyribonucleoside 5'-triphosphate = DNA(n+1) + diphosphate</text>
        <dbReference type="Rhea" id="RHEA:22508"/>
        <dbReference type="Rhea" id="RHEA-COMP:17339"/>
        <dbReference type="Rhea" id="RHEA-COMP:17340"/>
        <dbReference type="ChEBI" id="CHEBI:33019"/>
        <dbReference type="ChEBI" id="CHEBI:61560"/>
        <dbReference type="ChEBI" id="CHEBI:173112"/>
        <dbReference type="EC" id="2.7.7.7"/>
    </reaction>
</comment>
<gene>
    <name evidence="16" type="primary">polA</name>
    <name evidence="19" type="ordered locus">Dtox_2415</name>
</gene>
<dbReference type="Gene3D" id="3.30.420.10">
    <property type="entry name" value="Ribonuclease H-like superfamily/Ribonuclease H"/>
    <property type="match status" value="1"/>
</dbReference>
<evidence type="ECO:0000256" key="12">
    <source>
        <dbReference type="ARBA" id="ARBA00023125"/>
    </source>
</evidence>
<dbReference type="FunFam" id="1.10.150.20:FF:000002">
    <property type="entry name" value="DNA polymerase I"/>
    <property type="match status" value="1"/>
</dbReference>
<evidence type="ECO:0000256" key="16">
    <source>
        <dbReference type="RuleBase" id="RU004460"/>
    </source>
</evidence>
<dbReference type="SMART" id="SM00482">
    <property type="entry name" value="POLAc"/>
    <property type="match status" value="1"/>
</dbReference>
<dbReference type="InterPro" id="IPR008918">
    <property type="entry name" value="HhH2"/>
</dbReference>
<dbReference type="InterPro" id="IPR054690">
    <property type="entry name" value="DNA_polI_exonuclease"/>
</dbReference>
<keyword evidence="6 16" id="KW-0235">DNA replication</keyword>
<evidence type="ECO:0000256" key="8">
    <source>
        <dbReference type="ARBA" id="ARBA00022763"/>
    </source>
</evidence>
<dbReference type="AlphaFoldDB" id="C8W0H1"/>
<keyword evidence="20" id="KW-1185">Reference proteome</keyword>
<dbReference type="STRING" id="485916.Dtox_2415"/>
<keyword evidence="7" id="KW-0540">Nuclease</keyword>
<dbReference type="PROSITE" id="PS00447">
    <property type="entry name" value="DNA_POLYMERASE_A"/>
    <property type="match status" value="1"/>
</dbReference>
<dbReference type="FunFam" id="1.10.150.20:FF:000003">
    <property type="entry name" value="DNA polymerase I"/>
    <property type="match status" value="1"/>
</dbReference>
<dbReference type="NCBIfam" id="TIGR00593">
    <property type="entry name" value="pola"/>
    <property type="match status" value="1"/>
</dbReference>
<name>C8W0H1_DESAS</name>
<dbReference type="CDD" id="cd08637">
    <property type="entry name" value="DNA_pol_A_pol_I_C"/>
    <property type="match status" value="1"/>
</dbReference>
<dbReference type="PANTHER" id="PTHR10133">
    <property type="entry name" value="DNA POLYMERASE I"/>
    <property type="match status" value="1"/>
</dbReference>
<evidence type="ECO:0000259" key="18">
    <source>
        <dbReference type="SMART" id="SM00482"/>
    </source>
</evidence>
<keyword evidence="5 16" id="KW-0548">Nucleotidyltransferase</keyword>
<evidence type="ECO:0000259" key="17">
    <source>
        <dbReference type="SMART" id="SM00475"/>
    </source>
</evidence>
<evidence type="ECO:0000256" key="6">
    <source>
        <dbReference type="ARBA" id="ARBA00022705"/>
    </source>
</evidence>
<dbReference type="InterPro" id="IPR002421">
    <property type="entry name" value="5-3_exonuclease"/>
</dbReference>
<evidence type="ECO:0000313" key="19">
    <source>
        <dbReference type="EMBL" id="ACV63226.1"/>
    </source>
</evidence>
<dbReference type="InterPro" id="IPR002298">
    <property type="entry name" value="DNA_polymerase_A"/>
</dbReference>
<dbReference type="NCBIfam" id="NF004397">
    <property type="entry name" value="PRK05755.1"/>
    <property type="match status" value="1"/>
</dbReference>
<dbReference type="Gene3D" id="3.30.70.370">
    <property type="match status" value="1"/>
</dbReference>
<dbReference type="InterPro" id="IPR019760">
    <property type="entry name" value="DNA-dir_DNA_pol_A_CS"/>
</dbReference>
<evidence type="ECO:0000256" key="1">
    <source>
        <dbReference type="ARBA" id="ARBA00007705"/>
    </source>
</evidence>
<evidence type="ECO:0000256" key="5">
    <source>
        <dbReference type="ARBA" id="ARBA00022695"/>
    </source>
</evidence>
<dbReference type="PANTHER" id="PTHR10133:SF27">
    <property type="entry name" value="DNA POLYMERASE NU"/>
    <property type="match status" value="1"/>
</dbReference>
<evidence type="ECO:0000313" key="20">
    <source>
        <dbReference type="Proteomes" id="UP000002217"/>
    </source>
</evidence>
<dbReference type="SMART" id="SM00279">
    <property type="entry name" value="HhH2"/>
    <property type="match status" value="1"/>
</dbReference>